<dbReference type="PROSITE" id="PS51720">
    <property type="entry name" value="G_AIG1"/>
    <property type="match status" value="1"/>
</dbReference>
<proteinExistence type="predicted"/>
<dbReference type="PANTHER" id="PTHR10903">
    <property type="entry name" value="GTPASE, IMAP FAMILY MEMBER-RELATED"/>
    <property type="match status" value="1"/>
</dbReference>
<feature type="domain" description="AIG1-type G" evidence="3">
    <location>
        <begin position="87"/>
        <end position="303"/>
    </location>
</feature>
<organism evidence="4 5">
    <name type="scientific">Hibiscus sabdariffa</name>
    <name type="common">roselle</name>
    <dbReference type="NCBI Taxonomy" id="183260"/>
    <lineage>
        <taxon>Eukaryota</taxon>
        <taxon>Viridiplantae</taxon>
        <taxon>Streptophyta</taxon>
        <taxon>Embryophyta</taxon>
        <taxon>Tracheophyta</taxon>
        <taxon>Spermatophyta</taxon>
        <taxon>Magnoliopsida</taxon>
        <taxon>eudicotyledons</taxon>
        <taxon>Gunneridae</taxon>
        <taxon>Pentapetalae</taxon>
        <taxon>rosids</taxon>
        <taxon>malvids</taxon>
        <taxon>Malvales</taxon>
        <taxon>Malvaceae</taxon>
        <taxon>Malvoideae</taxon>
        <taxon>Hibiscus</taxon>
    </lineage>
</organism>
<dbReference type="SUPFAM" id="SSF52540">
    <property type="entry name" value="P-loop containing nucleoside triphosphate hydrolases"/>
    <property type="match status" value="1"/>
</dbReference>
<keyword evidence="1" id="KW-0547">Nucleotide-binding</keyword>
<keyword evidence="2" id="KW-0342">GTP-binding</keyword>
<sequence>MDGICLTKHKLNPLLSCSHPFAPKTSPNSSFLLQSVSPSFSSCTHEDRPFAVMGTPLPREWVGLQQFPAATQTVLFELLGKLKQENVNTLTILVMGKSGVGKSSTINSLLGEQSEGLRPVMASRTWAGFTLNVIDTPGLVEAGYVNHQALQLIRGFLLNKTIDVLLYVDRLDAYRVDDLDKQIIRAISNSFGKEIWRKSLLVLTHAQLCPPDGLNYDLFSSKQSEGVLKAIRVGARIRKKEFDDSVIPIVLDENSGRCNKNDNDEKILPNGDAWIPNLVKAITTVATNKSQAIAVSKKLVDGSDANDKRKLWIPVILGLQWFVIRWIQGAIKRDIATGNGPI</sequence>
<evidence type="ECO:0000313" key="5">
    <source>
        <dbReference type="Proteomes" id="UP001472677"/>
    </source>
</evidence>
<gene>
    <name evidence="4" type="ORF">V6N12_059182</name>
</gene>
<evidence type="ECO:0000256" key="2">
    <source>
        <dbReference type="ARBA" id="ARBA00023134"/>
    </source>
</evidence>
<dbReference type="InterPro" id="IPR045058">
    <property type="entry name" value="GIMA/IAN/Toc"/>
</dbReference>
<dbReference type="PANTHER" id="PTHR10903:SF149">
    <property type="entry name" value="TRANSLOCASE OF CHLOROPLAST 33, CHLOROPLASTIC"/>
    <property type="match status" value="1"/>
</dbReference>
<protein>
    <recommendedName>
        <fullName evidence="3">AIG1-type G domain-containing protein</fullName>
    </recommendedName>
</protein>
<dbReference type="InterPro" id="IPR006703">
    <property type="entry name" value="G_AIG1"/>
</dbReference>
<reference evidence="4 5" key="1">
    <citation type="journal article" date="2024" name="G3 (Bethesda)">
        <title>Genome assembly of Hibiscus sabdariffa L. provides insights into metabolisms of medicinal natural products.</title>
        <authorList>
            <person name="Kim T."/>
        </authorList>
    </citation>
    <scope>NUCLEOTIDE SEQUENCE [LARGE SCALE GENOMIC DNA]</scope>
    <source>
        <strain evidence="4">TK-2024</strain>
        <tissue evidence="4">Old leaves</tissue>
    </source>
</reference>
<dbReference type="InterPro" id="IPR027417">
    <property type="entry name" value="P-loop_NTPase"/>
</dbReference>
<evidence type="ECO:0000313" key="4">
    <source>
        <dbReference type="EMBL" id="KAK8565625.1"/>
    </source>
</evidence>
<keyword evidence="5" id="KW-1185">Reference proteome</keyword>
<dbReference type="Proteomes" id="UP001472677">
    <property type="component" value="Unassembled WGS sequence"/>
</dbReference>
<evidence type="ECO:0000259" key="3">
    <source>
        <dbReference type="PROSITE" id="PS51720"/>
    </source>
</evidence>
<dbReference type="EMBL" id="JBBPBM010000010">
    <property type="protein sequence ID" value="KAK8565625.1"/>
    <property type="molecule type" value="Genomic_DNA"/>
</dbReference>
<dbReference type="InterPro" id="IPR005688">
    <property type="entry name" value="Toc34"/>
</dbReference>
<dbReference type="Pfam" id="PF04548">
    <property type="entry name" value="AIG1"/>
    <property type="match status" value="1"/>
</dbReference>
<name>A0ABR2EUW5_9ROSI</name>
<accession>A0ABR2EUW5</accession>
<comment type="caution">
    <text evidence="4">The sequence shown here is derived from an EMBL/GenBank/DDBJ whole genome shotgun (WGS) entry which is preliminary data.</text>
</comment>
<dbReference type="Gene3D" id="3.40.50.300">
    <property type="entry name" value="P-loop containing nucleotide triphosphate hydrolases"/>
    <property type="match status" value="1"/>
</dbReference>
<dbReference type="NCBIfam" id="TIGR00991">
    <property type="entry name" value="3a0901s02IAP34"/>
    <property type="match status" value="1"/>
</dbReference>
<evidence type="ECO:0000256" key="1">
    <source>
        <dbReference type="ARBA" id="ARBA00022741"/>
    </source>
</evidence>